<dbReference type="Proteomes" id="UP000249524">
    <property type="component" value="Unassembled WGS sequence"/>
</dbReference>
<dbReference type="Pfam" id="PF07589">
    <property type="entry name" value="PEP-CTERM"/>
    <property type="match status" value="1"/>
</dbReference>
<dbReference type="InterPro" id="IPR013424">
    <property type="entry name" value="Ice-binding_C"/>
</dbReference>
<evidence type="ECO:0000259" key="2">
    <source>
        <dbReference type="Pfam" id="PF07589"/>
    </source>
</evidence>
<evidence type="ECO:0000313" key="4">
    <source>
        <dbReference type="Proteomes" id="UP000249524"/>
    </source>
</evidence>
<sequence>MKKYAFAVTAAAAALVASSVSAATYFNVGPVGADGGFTVVFGNLGINTPTFDDQFTFTVPGGPDGTADFSVSSTMSADSQNIQFSSVTFDGMAFQIETNGWNESRFLNDVDVLAGQSYTLRLIGKAGVDGASPNASYSGVVTFAPVAGVVPEPGTWALMIAGFGGAGAVLRRRRHQVAVAA</sequence>
<dbReference type="RefSeq" id="WP_111274638.1">
    <property type="nucleotide sequence ID" value="NZ_QFYS01000001.1"/>
</dbReference>
<proteinExistence type="predicted"/>
<name>A0A328BQ08_9CAUL</name>
<dbReference type="NCBIfam" id="NF038126">
    <property type="entry name" value="PEP_CTERM_FxDxF"/>
    <property type="match status" value="1"/>
</dbReference>
<feature type="signal peptide" evidence="1">
    <location>
        <begin position="1"/>
        <end position="22"/>
    </location>
</feature>
<evidence type="ECO:0000313" key="3">
    <source>
        <dbReference type="EMBL" id="RAK69147.1"/>
    </source>
</evidence>
<evidence type="ECO:0000256" key="1">
    <source>
        <dbReference type="SAM" id="SignalP"/>
    </source>
</evidence>
<dbReference type="NCBIfam" id="NF035944">
    <property type="entry name" value="PEPxxWA-CTERM"/>
    <property type="match status" value="1"/>
</dbReference>
<dbReference type="EMBL" id="QFYS01000001">
    <property type="protein sequence ID" value="RAK69147.1"/>
    <property type="molecule type" value="Genomic_DNA"/>
</dbReference>
<accession>A0A328BQ08</accession>
<feature type="chain" id="PRO_5016461344" description="Ice-binding protein C-terminal domain-containing protein" evidence="1">
    <location>
        <begin position="23"/>
        <end position="181"/>
    </location>
</feature>
<gene>
    <name evidence="3" type="ORF">DJ019_03850</name>
</gene>
<dbReference type="AlphaFoldDB" id="A0A328BQ08"/>
<keyword evidence="4" id="KW-1185">Reference proteome</keyword>
<comment type="caution">
    <text evidence="3">The sequence shown here is derived from an EMBL/GenBank/DDBJ whole genome shotgun (WGS) entry which is preliminary data.</text>
</comment>
<organism evidence="3 4">
    <name type="scientific">Phenylobacterium kunshanense</name>
    <dbReference type="NCBI Taxonomy" id="1445034"/>
    <lineage>
        <taxon>Bacteria</taxon>
        <taxon>Pseudomonadati</taxon>
        <taxon>Pseudomonadota</taxon>
        <taxon>Alphaproteobacteria</taxon>
        <taxon>Caulobacterales</taxon>
        <taxon>Caulobacteraceae</taxon>
        <taxon>Phenylobacterium</taxon>
    </lineage>
</organism>
<feature type="domain" description="Ice-binding protein C-terminal" evidence="2">
    <location>
        <begin position="150"/>
        <end position="173"/>
    </location>
</feature>
<reference evidence="3 4" key="1">
    <citation type="submission" date="2018-05" db="EMBL/GenBank/DDBJ databases">
        <authorList>
            <person name="Lanie J.A."/>
            <person name="Ng W.-L."/>
            <person name="Kazmierczak K.M."/>
            <person name="Andrzejewski T.M."/>
            <person name="Davidsen T.M."/>
            <person name="Wayne K.J."/>
            <person name="Tettelin H."/>
            <person name="Glass J.I."/>
            <person name="Rusch D."/>
            <person name="Podicherti R."/>
            <person name="Tsui H.-C.T."/>
            <person name="Winkler M.E."/>
        </authorList>
    </citation>
    <scope>NUCLEOTIDE SEQUENCE [LARGE SCALE GENOMIC DNA]</scope>
    <source>
        <strain evidence="3 4">BUT-10</strain>
    </source>
</reference>
<protein>
    <recommendedName>
        <fullName evidence="2">Ice-binding protein C-terminal domain-containing protein</fullName>
    </recommendedName>
</protein>
<keyword evidence="1" id="KW-0732">Signal</keyword>
<dbReference type="NCBIfam" id="TIGR02595">
    <property type="entry name" value="PEP_CTERM"/>
    <property type="match status" value="1"/>
</dbReference>
<dbReference type="OrthoDB" id="121983at2"/>